<dbReference type="SUPFAM" id="SSF103473">
    <property type="entry name" value="MFS general substrate transporter"/>
    <property type="match status" value="1"/>
</dbReference>
<accession>A0ABV1I9N9</accession>
<feature type="region of interest" description="Disordered" evidence="6">
    <location>
        <begin position="211"/>
        <end position="230"/>
    </location>
</feature>
<evidence type="ECO:0000256" key="1">
    <source>
        <dbReference type="ARBA" id="ARBA00004651"/>
    </source>
</evidence>
<dbReference type="EMBL" id="JBBNGJ010000005">
    <property type="protein sequence ID" value="MEQ2592920.1"/>
    <property type="molecule type" value="Genomic_DNA"/>
</dbReference>
<evidence type="ECO:0000313" key="9">
    <source>
        <dbReference type="Proteomes" id="UP001494672"/>
    </source>
</evidence>
<evidence type="ECO:0000256" key="3">
    <source>
        <dbReference type="ARBA" id="ARBA00022692"/>
    </source>
</evidence>
<dbReference type="RefSeq" id="WP_022216243.1">
    <property type="nucleotide sequence ID" value="NZ_JBBNGJ010000005.1"/>
</dbReference>
<feature type="transmembrane region" description="Helical" evidence="7">
    <location>
        <begin position="411"/>
        <end position="428"/>
    </location>
</feature>
<proteinExistence type="predicted"/>
<feature type="transmembrane region" description="Helical" evidence="7">
    <location>
        <begin position="345"/>
        <end position="365"/>
    </location>
</feature>
<comment type="caution">
    <text evidence="8">The sequence shown here is derived from an EMBL/GenBank/DDBJ whole genome shotgun (WGS) entry which is preliminary data.</text>
</comment>
<dbReference type="PANTHER" id="PTHR43124:SF3">
    <property type="entry name" value="CHLORAMPHENICOL EFFLUX PUMP RV0191"/>
    <property type="match status" value="1"/>
</dbReference>
<name>A0ABV1I9N9_9FIRM</name>
<keyword evidence="2" id="KW-1003">Cell membrane</keyword>
<keyword evidence="9" id="KW-1185">Reference proteome</keyword>
<reference evidence="8 9" key="1">
    <citation type="submission" date="2024-04" db="EMBL/GenBank/DDBJ databases">
        <title>Human intestinal bacterial collection.</title>
        <authorList>
            <person name="Pauvert C."/>
            <person name="Hitch T.C.A."/>
            <person name="Clavel T."/>
        </authorList>
    </citation>
    <scope>NUCLEOTIDE SEQUENCE [LARGE SCALE GENOMIC DNA]</scope>
    <source>
        <strain evidence="8 9">CLA-AA-H181</strain>
    </source>
</reference>
<evidence type="ECO:0000256" key="4">
    <source>
        <dbReference type="ARBA" id="ARBA00022989"/>
    </source>
</evidence>
<gene>
    <name evidence="8" type="ORF">AAAU18_08385</name>
</gene>
<feature type="transmembrane region" description="Helical" evidence="7">
    <location>
        <begin position="150"/>
        <end position="168"/>
    </location>
</feature>
<evidence type="ECO:0000256" key="6">
    <source>
        <dbReference type="SAM" id="MobiDB-lite"/>
    </source>
</evidence>
<keyword evidence="3 7" id="KW-0812">Transmembrane</keyword>
<feature type="transmembrane region" description="Helical" evidence="7">
    <location>
        <begin position="256"/>
        <end position="274"/>
    </location>
</feature>
<dbReference type="Proteomes" id="UP001494672">
    <property type="component" value="Unassembled WGS sequence"/>
</dbReference>
<feature type="transmembrane region" description="Helical" evidence="7">
    <location>
        <begin position="61"/>
        <end position="82"/>
    </location>
</feature>
<keyword evidence="5 7" id="KW-0472">Membrane</keyword>
<feature type="transmembrane region" description="Helical" evidence="7">
    <location>
        <begin position="94"/>
        <end position="113"/>
    </location>
</feature>
<feature type="transmembrane region" description="Helical" evidence="7">
    <location>
        <begin position="180"/>
        <end position="201"/>
    </location>
</feature>
<dbReference type="Pfam" id="PF07690">
    <property type="entry name" value="MFS_1"/>
    <property type="match status" value="1"/>
</dbReference>
<evidence type="ECO:0000256" key="7">
    <source>
        <dbReference type="SAM" id="Phobius"/>
    </source>
</evidence>
<protein>
    <submittedName>
        <fullName evidence="8">MFS transporter</fullName>
    </submittedName>
</protein>
<feature type="transmembrane region" description="Helical" evidence="7">
    <location>
        <begin position="386"/>
        <end position="405"/>
    </location>
</feature>
<sequence length="440" mass="47484">MNDKTADSNKRRLAVAAISAVALIILVQFVDSYCTEMFGKTQSLSVRTFLMDPRGMSSEAAVAYMSRDMLPFYLIGALTPFIRSYTDIIGRKKMMIINVALLAVGSAVCLLANNLWIYLLGNGILILGYSLDIHLIYIVDAVDRKHRGTVRGICGGVSMAAAMCIPLLRSLYVDGGGHNWQILYAVGIVGGVIGMVLVMLYRFPNITGSKAAPSVGGSANRSEGKSVDSTECNTDDGHIHFIKTFKDICRDHATRNLLISISVVGMATAGITYYNEPLCAFSGMGEGNVNTVLLIQPIASLAINVLTGILADKMERRYVVQMGIALSLISGMAFTLGVGHGVSSVLLGILWGCMNGFYFSAEELINLMVMESVDISVRGRASAMSTLSYGIGDQLGIFAISLVVGALGMRWAKLVFLVSPLVIAMVVLRRKEIEKRRKHA</sequence>
<dbReference type="Gene3D" id="1.20.1250.20">
    <property type="entry name" value="MFS general substrate transporter like domains"/>
    <property type="match status" value="1"/>
</dbReference>
<feature type="transmembrane region" description="Helical" evidence="7">
    <location>
        <begin position="318"/>
        <end position="339"/>
    </location>
</feature>
<feature type="transmembrane region" description="Helical" evidence="7">
    <location>
        <begin position="119"/>
        <end position="138"/>
    </location>
</feature>
<dbReference type="InterPro" id="IPR011701">
    <property type="entry name" value="MFS"/>
</dbReference>
<dbReference type="PANTHER" id="PTHR43124">
    <property type="entry name" value="PURINE EFFLUX PUMP PBUE"/>
    <property type="match status" value="1"/>
</dbReference>
<evidence type="ECO:0000256" key="5">
    <source>
        <dbReference type="ARBA" id="ARBA00023136"/>
    </source>
</evidence>
<feature type="transmembrane region" description="Helical" evidence="7">
    <location>
        <begin position="294"/>
        <end position="311"/>
    </location>
</feature>
<organism evidence="8 9">
    <name type="scientific">Coprococcus aceti</name>
    <dbReference type="NCBI Taxonomy" id="2981786"/>
    <lineage>
        <taxon>Bacteria</taxon>
        <taxon>Bacillati</taxon>
        <taxon>Bacillota</taxon>
        <taxon>Clostridia</taxon>
        <taxon>Lachnospirales</taxon>
        <taxon>Lachnospiraceae</taxon>
        <taxon>Coprococcus</taxon>
    </lineage>
</organism>
<dbReference type="InterPro" id="IPR050189">
    <property type="entry name" value="MFS_Efflux_Transporters"/>
</dbReference>
<dbReference type="InterPro" id="IPR036259">
    <property type="entry name" value="MFS_trans_sf"/>
</dbReference>
<keyword evidence="4 7" id="KW-1133">Transmembrane helix</keyword>
<comment type="subcellular location">
    <subcellularLocation>
        <location evidence="1">Cell membrane</location>
        <topology evidence="1">Multi-pass membrane protein</topology>
    </subcellularLocation>
</comment>
<feature type="transmembrane region" description="Helical" evidence="7">
    <location>
        <begin position="12"/>
        <end position="30"/>
    </location>
</feature>
<evidence type="ECO:0000313" key="8">
    <source>
        <dbReference type="EMBL" id="MEQ2592920.1"/>
    </source>
</evidence>
<evidence type="ECO:0000256" key="2">
    <source>
        <dbReference type="ARBA" id="ARBA00022475"/>
    </source>
</evidence>